<accession>A0A3L6FMG9</accession>
<comment type="caution">
    <text evidence="1">The sequence shown here is derived from an EMBL/GenBank/DDBJ whole genome shotgun (WGS) entry which is preliminary data.</text>
</comment>
<protein>
    <submittedName>
        <fullName evidence="1">Uncharacterized protein</fullName>
    </submittedName>
</protein>
<organism evidence="1 2">
    <name type="scientific">Zea mays</name>
    <name type="common">Maize</name>
    <dbReference type="NCBI Taxonomy" id="4577"/>
    <lineage>
        <taxon>Eukaryota</taxon>
        <taxon>Viridiplantae</taxon>
        <taxon>Streptophyta</taxon>
        <taxon>Embryophyta</taxon>
        <taxon>Tracheophyta</taxon>
        <taxon>Spermatophyta</taxon>
        <taxon>Magnoliopsida</taxon>
        <taxon>Liliopsida</taxon>
        <taxon>Poales</taxon>
        <taxon>Poaceae</taxon>
        <taxon>PACMAD clade</taxon>
        <taxon>Panicoideae</taxon>
        <taxon>Andropogonodae</taxon>
        <taxon>Andropogoneae</taxon>
        <taxon>Tripsacinae</taxon>
        <taxon>Zea</taxon>
    </lineage>
</organism>
<evidence type="ECO:0000313" key="2">
    <source>
        <dbReference type="Proteomes" id="UP000251960"/>
    </source>
</evidence>
<sequence length="38" mass="4687">MFFFHSISLRLVRFYPNPYGLRGVRIGTHTLIRGWEWY</sequence>
<dbReference type="Proteomes" id="UP000251960">
    <property type="component" value="Chromosome 3"/>
</dbReference>
<name>A0A3L6FMG9_MAIZE</name>
<reference evidence="1 2" key="1">
    <citation type="journal article" date="2018" name="Nat. Genet.">
        <title>Extensive intraspecific gene order and gene structural variations between Mo17 and other maize genomes.</title>
        <authorList>
            <person name="Sun S."/>
            <person name="Zhou Y."/>
            <person name="Chen J."/>
            <person name="Shi J."/>
            <person name="Zhao H."/>
            <person name="Zhao H."/>
            <person name="Song W."/>
            <person name="Zhang M."/>
            <person name="Cui Y."/>
            <person name="Dong X."/>
            <person name="Liu H."/>
            <person name="Ma X."/>
            <person name="Jiao Y."/>
            <person name="Wang B."/>
            <person name="Wei X."/>
            <person name="Stein J.C."/>
            <person name="Glaubitz J.C."/>
            <person name="Lu F."/>
            <person name="Yu G."/>
            <person name="Liang C."/>
            <person name="Fengler K."/>
            <person name="Li B."/>
            <person name="Rafalski A."/>
            <person name="Schnable P.S."/>
            <person name="Ware D.H."/>
            <person name="Buckler E.S."/>
            <person name="Lai J."/>
        </authorList>
    </citation>
    <scope>NUCLEOTIDE SEQUENCE [LARGE SCALE GENOMIC DNA]</scope>
    <source>
        <strain evidence="2">cv. Missouri 17</strain>
        <tissue evidence="1">Seedling</tissue>
    </source>
</reference>
<gene>
    <name evidence="1" type="ORF">Zm00014a_024442</name>
</gene>
<dbReference type="EMBL" id="NCVQ01000004">
    <property type="protein sequence ID" value="PWZ34020.1"/>
    <property type="molecule type" value="Genomic_DNA"/>
</dbReference>
<proteinExistence type="predicted"/>
<evidence type="ECO:0000313" key="1">
    <source>
        <dbReference type="EMBL" id="PWZ34020.1"/>
    </source>
</evidence>
<dbReference type="AlphaFoldDB" id="A0A3L6FMG9"/>